<reference evidence="1 2" key="1">
    <citation type="submission" date="2017-09" db="EMBL/GenBank/DDBJ databases">
        <title>Bloom of a denitrifying methanotroph, Candidatus Methylomirabilis limnetica, in a deep stratified lake.</title>
        <authorList>
            <person name="Graf J.S."/>
            <person name="Marchant H.K."/>
            <person name="Tienken D."/>
            <person name="Hach P.F."/>
            <person name="Brand A."/>
            <person name="Schubert C.J."/>
            <person name="Kuypers M.M."/>
            <person name="Milucka J."/>
        </authorList>
    </citation>
    <scope>NUCLEOTIDE SEQUENCE [LARGE SCALE GENOMIC DNA]</scope>
    <source>
        <strain evidence="1 2">Zug</strain>
    </source>
</reference>
<organism evidence="1 2">
    <name type="scientific">Candidatus Methylomirabilis limnetica</name>
    <dbReference type="NCBI Taxonomy" id="2033718"/>
    <lineage>
        <taxon>Bacteria</taxon>
        <taxon>Candidatus Methylomirabilota</taxon>
        <taxon>Candidatus Methylomirabilia</taxon>
        <taxon>Candidatus Methylomirabilales</taxon>
        <taxon>Candidatus Methylomirabilaceae</taxon>
        <taxon>Candidatus Methylomirabilis</taxon>
    </lineage>
</organism>
<dbReference type="Proteomes" id="UP000241436">
    <property type="component" value="Unassembled WGS sequence"/>
</dbReference>
<dbReference type="AlphaFoldDB" id="A0A2T4TUV4"/>
<reference evidence="2" key="2">
    <citation type="journal article" date="2018" name="Environ. Microbiol.">
        <title>Bloom of a denitrifying methanotroph, 'Candidatus Methylomirabilis limnetica', in a deep stratified lake.</title>
        <authorList>
            <person name="Graf J.S."/>
            <person name="Mayr M.J."/>
            <person name="Marchant H.K."/>
            <person name="Tienken D."/>
            <person name="Hach P.F."/>
            <person name="Brand A."/>
            <person name="Schubert C.J."/>
            <person name="Kuypers M.M."/>
            <person name="Milucka J."/>
        </authorList>
    </citation>
    <scope>NUCLEOTIDE SEQUENCE [LARGE SCALE GENOMIC DNA]</scope>
    <source>
        <strain evidence="2">Zug</strain>
    </source>
</reference>
<evidence type="ECO:0000313" key="1">
    <source>
        <dbReference type="EMBL" id="PTL34903.1"/>
    </source>
</evidence>
<evidence type="ECO:0000313" key="2">
    <source>
        <dbReference type="Proteomes" id="UP000241436"/>
    </source>
</evidence>
<comment type="caution">
    <text evidence="1">The sequence shown here is derived from an EMBL/GenBank/DDBJ whole genome shotgun (WGS) entry which is preliminary data.</text>
</comment>
<name>A0A2T4TUV4_9BACT</name>
<protein>
    <submittedName>
        <fullName evidence="1">Uncharacterized protein</fullName>
    </submittedName>
</protein>
<dbReference type="RefSeq" id="WP_107564015.1">
    <property type="nucleotide sequence ID" value="NZ_NVQC01000038.1"/>
</dbReference>
<gene>
    <name evidence="1" type="ORF">CLG94_12455</name>
</gene>
<proteinExistence type="predicted"/>
<sequence>MRIQGQGKVKDVGLQALSKVPALEDLNAKIALIQALIPLGLQAVAETLKAEVTALTGEWYQRSRSLPGAVRCSHQRGSVSLLDQTLPITYQRVRDRLRRTEIPLRTSQQLRAATGRGCRALSDDPARPVLSPV</sequence>
<keyword evidence="2" id="KW-1185">Reference proteome</keyword>
<dbReference type="EMBL" id="NVQC01000038">
    <property type="protein sequence ID" value="PTL34903.1"/>
    <property type="molecule type" value="Genomic_DNA"/>
</dbReference>
<accession>A0A2T4TUV4</accession>